<sequence>MTTDDDQTLISAWLEEESRWREKFQGWDFSQLTKTGRILFNMSEEQLGWDYTQVVCQTLAEIAGEIINREILLLDLGTGGGEFLEAMLPKLYESIDRSENKWGLKVYATESYKTNFQLAKQRLISYGVTVIESEPDSLNSLLPFSNDHDPNFDLIISRHTCYNTREIDRLLKPGTGYFITQQVDGASNQDLIELFPGHKPRWPYYTLGYATYIFKHQAPRMKLLRAEESETKLQFNDMGALIVYLHAVPWLVEDFTVQKYRDVLLNLYRSGEKLKFKSKYMLLKAVKLSNK</sequence>
<dbReference type="Gene3D" id="3.40.50.150">
    <property type="entry name" value="Vaccinia Virus protein VP39"/>
    <property type="match status" value="1"/>
</dbReference>
<dbReference type="InterPro" id="IPR029063">
    <property type="entry name" value="SAM-dependent_MTases_sf"/>
</dbReference>
<organism evidence="1 3">
    <name type="scientific">Didymodactylos carnosus</name>
    <dbReference type="NCBI Taxonomy" id="1234261"/>
    <lineage>
        <taxon>Eukaryota</taxon>
        <taxon>Metazoa</taxon>
        <taxon>Spiralia</taxon>
        <taxon>Gnathifera</taxon>
        <taxon>Rotifera</taxon>
        <taxon>Eurotatoria</taxon>
        <taxon>Bdelloidea</taxon>
        <taxon>Philodinida</taxon>
        <taxon>Philodinidae</taxon>
        <taxon>Didymodactylos</taxon>
    </lineage>
</organism>
<evidence type="ECO:0000313" key="2">
    <source>
        <dbReference type="EMBL" id="CAF4448507.1"/>
    </source>
</evidence>
<dbReference type="PANTHER" id="PTHR43460:SF1">
    <property type="entry name" value="METHYLTRANSFERASE TYPE 11 DOMAIN-CONTAINING PROTEIN"/>
    <property type="match status" value="1"/>
</dbReference>
<gene>
    <name evidence="1" type="ORF">GPM918_LOCUS41092</name>
    <name evidence="2" type="ORF">SRO942_LOCUS42102</name>
</gene>
<comment type="caution">
    <text evidence="1">The sequence shown here is derived from an EMBL/GenBank/DDBJ whole genome shotgun (WGS) entry which is preliminary data.</text>
</comment>
<keyword evidence="3" id="KW-1185">Reference proteome</keyword>
<accession>A0A815Z710</accession>
<evidence type="ECO:0000313" key="3">
    <source>
        <dbReference type="Proteomes" id="UP000663829"/>
    </source>
</evidence>
<evidence type="ECO:0000313" key="1">
    <source>
        <dbReference type="EMBL" id="CAF1581029.1"/>
    </source>
</evidence>
<evidence type="ECO:0008006" key="4">
    <source>
        <dbReference type="Google" id="ProtNLM"/>
    </source>
</evidence>
<dbReference type="SUPFAM" id="SSF53335">
    <property type="entry name" value="S-adenosyl-L-methionine-dependent methyltransferases"/>
    <property type="match status" value="1"/>
</dbReference>
<dbReference type="AlphaFoldDB" id="A0A815Z710"/>
<dbReference type="Proteomes" id="UP000663829">
    <property type="component" value="Unassembled WGS sequence"/>
</dbReference>
<dbReference type="OrthoDB" id="540004at2759"/>
<dbReference type="Proteomes" id="UP000681722">
    <property type="component" value="Unassembled WGS sequence"/>
</dbReference>
<proteinExistence type="predicted"/>
<dbReference type="InterPro" id="IPR052939">
    <property type="entry name" value="23S_rRNA_MeTrnsfrase_RlmA"/>
</dbReference>
<dbReference type="EMBL" id="CAJOBC010097587">
    <property type="protein sequence ID" value="CAF4448507.1"/>
    <property type="molecule type" value="Genomic_DNA"/>
</dbReference>
<reference evidence="1" key="1">
    <citation type="submission" date="2021-02" db="EMBL/GenBank/DDBJ databases">
        <authorList>
            <person name="Nowell W R."/>
        </authorList>
    </citation>
    <scope>NUCLEOTIDE SEQUENCE</scope>
</reference>
<dbReference type="EMBL" id="CAJNOQ010031624">
    <property type="protein sequence ID" value="CAF1581029.1"/>
    <property type="molecule type" value="Genomic_DNA"/>
</dbReference>
<protein>
    <recommendedName>
        <fullName evidence="4">Methyltransferase domain-containing protein</fullName>
    </recommendedName>
</protein>
<name>A0A815Z710_9BILA</name>
<dbReference type="PANTHER" id="PTHR43460">
    <property type="entry name" value="METHYLTRANSFERASE"/>
    <property type="match status" value="1"/>
</dbReference>